<keyword evidence="2 3" id="KW-0732">Signal</keyword>
<dbReference type="CDD" id="cd06359">
    <property type="entry name" value="PBP1_Nba-like"/>
    <property type="match status" value="1"/>
</dbReference>
<dbReference type="PANTHER" id="PTHR30483">
    <property type="entry name" value="LEUCINE-SPECIFIC-BINDING PROTEIN"/>
    <property type="match status" value="1"/>
</dbReference>
<dbReference type="InterPro" id="IPR028081">
    <property type="entry name" value="Leu-bd"/>
</dbReference>
<protein>
    <submittedName>
        <fullName evidence="5">Branched-chain amino acid transport system substrate-binding protein</fullName>
    </submittedName>
</protein>
<evidence type="ECO:0000313" key="6">
    <source>
        <dbReference type="Proteomes" id="UP000571084"/>
    </source>
</evidence>
<comment type="similarity">
    <text evidence="1">Belongs to the leucine-binding protein family.</text>
</comment>
<name>A0A840RQ24_9BURK</name>
<comment type="caution">
    <text evidence="5">The sequence shown here is derived from an EMBL/GenBank/DDBJ whole genome shotgun (WGS) entry which is preliminary data.</text>
</comment>
<feature type="domain" description="Leucine-binding protein" evidence="4">
    <location>
        <begin position="27"/>
        <end position="364"/>
    </location>
</feature>
<gene>
    <name evidence="5" type="ORF">HNR39_000933</name>
</gene>
<evidence type="ECO:0000256" key="1">
    <source>
        <dbReference type="ARBA" id="ARBA00010062"/>
    </source>
</evidence>
<evidence type="ECO:0000313" key="5">
    <source>
        <dbReference type="EMBL" id="MBB5199106.1"/>
    </source>
</evidence>
<dbReference type="AlphaFoldDB" id="A0A840RQ24"/>
<keyword evidence="6" id="KW-1185">Reference proteome</keyword>
<dbReference type="PANTHER" id="PTHR30483:SF6">
    <property type="entry name" value="PERIPLASMIC BINDING PROTEIN OF ABC TRANSPORTER FOR NATURAL AMINO ACIDS"/>
    <property type="match status" value="1"/>
</dbReference>
<dbReference type="EMBL" id="JACHHQ010000002">
    <property type="protein sequence ID" value="MBB5199106.1"/>
    <property type="molecule type" value="Genomic_DNA"/>
</dbReference>
<sequence>MNSIITRILTPILLACAAASPSYAESPLKIGFLATFSGSAGALGQDQYDAFMLAVEQRGGKLGGVTVEVLKEDDQLKPEVASQIVQKLIGREHVPIITGFTGSNIMMAVARQITEKEVFLLSTNSGPSPLAGAQCSPYQFVVSWQSDFISEVVGKYATDKGYKKMVLMAPNYQGGKDVIAGFKRFFKGEVLDEYYTPLNQLDFSAEIVQLTAKKPDAIFAFYPGGLGINFVRQYQQAGLLKTLPLLTTGVVDGTTLPALRDSALGIVGGGFWSPDFDNPVNKQFVEAFEKKYQRIPSNFAAQAYDGALLLDSAIAKVQGKVAANKAAFGTALKAADFKSVRGNFKFGTNNFPVIDMHMFEVVKDSRGRINLKSFATPLKNHGDVYAAQCPLK</sequence>
<feature type="chain" id="PRO_5032314606" evidence="3">
    <location>
        <begin position="25"/>
        <end position="392"/>
    </location>
</feature>
<proteinExistence type="inferred from homology"/>
<feature type="signal peptide" evidence="3">
    <location>
        <begin position="1"/>
        <end position="24"/>
    </location>
</feature>
<evidence type="ECO:0000259" key="4">
    <source>
        <dbReference type="Pfam" id="PF13458"/>
    </source>
</evidence>
<evidence type="ECO:0000256" key="2">
    <source>
        <dbReference type="ARBA" id="ARBA00022729"/>
    </source>
</evidence>
<dbReference type="Gene3D" id="3.40.50.2300">
    <property type="match status" value="2"/>
</dbReference>
<dbReference type="Proteomes" id="UP000571084">
    <property type="component" value="Unassembled WGS sequence"/>
</dbReference>
<reference evidence="5 6" key="1">
    <citation type="submission" date="2020-08" db="EMBL/GenBank/DDBJ databases">
        <title>Genomic Encyclopedia of Type Strains, Phase IV (KMG-IV): sequencing the most valuable type-strain genomes for metagenomic binning, comparative biology and taxonomic classification.</title>
        <authorList>
            <person name="Goeker M."/>
        </authorList>
    </citation>
    <scope>NUCLEOTIDE SEQUENCE [LARGE SCALE GENOMIC DNA]</scope>
    <source>
        <strain evidence="5 6">DSM 23240</strain>
    </source>
</reference>
<dbReference type="SUPFAM" id="SSF53822">
    <property type="entry name" value="Periplasmic binding protein-like I"/>
    <property type="match status" value="1"/>
</dbReference>
<dbReference type="Pfam" id="PF13458">
    <property type="entry name" value="Peripla_BP_6"/>
    <property type="match status" value="1"/>
</dbReference>
<dbReference type="InterPro" id="IPR051010">
    <property type="entry name" value="BCAA_transport"/>
</dbReference>
<dbReference type="InterPro" id="IPR028082">
    <property type="entry name" value="Peripla_BP_I"/>
</dbReference>
<accession>A0A840RQ24</accession>
<organism evidence="5 6">
    <name type="scientific">Glaciimonas immobilis</name>
    <dbReference type="NCBI Taxonomy" id="728004"/>
    <lineage>
        <taxon>Bacteria</taxon>
        <taxon>Pseudomonadati</taxon>
        <taxon>Pseudomonadota</taxon>
        <taxon>Betaproteobacteria</taxon>
        <taxon>Burkholderiales</taxon>
        <taxon>Oxalobacteraceae</taxon>
        <taxon>Glaciimonas</taxon>
    </lineage>
</organism>
<evidence type="ECO:0000256" key="3">
    <source>
        <dbReference type="SAM" id="SignalP"/>
    </source>
</evidence>
<dbReference type="RefSeq" id="WP_168055505.1">
    <property type="nucleotide sequence ID" value="NZ_JAAOZT010000006.1"/>
</dbReference>